<reference evidence="2" key="1">
    <citation type="submission" date="2022-12" db="EMBL/GenBank/DDBJ databases">
        <title>Draft genome assemblies for two species of Escallonia (Escalloniales).</title>
        <authorList>
            <person name="Chanderbali A."/>
            <person name="Dervinis C."/>
            <person name="Anghel I."/>
            <person name="Soltis D."/>
            <person name="Soltis P."/>
            <person name="Zapata F."/>
        </authorList>
    </citation>
    <scope>NUCLEOTIDE SEQUENCE</scope>
    <source>
        <strain evidence="2">UCBG92.1500</strain>
        <tissue evidence="2">Leaf</tissue>
    </source>
</reference>
<organism evidence="2 3">
    <name type="scientific">Escallonia rubra</name>
    <dbReference type="NCBI Taxonomy" id="112253"/>
    <lineage>
        <taxon>Eukaryota</taxon>
        <taxon>Viridiplantae</taxon>
        <taxon>Streptophyta</taxon>
        <taxon>Embryophyta</taxon>
        <taxon>Tracheophyta</taxon>
        <taxon>Spermatophyta</taxon>
        <taxon>Magnoliopsida</taxon>
        <taxon>eudicotyledons</taxon>
        <taxon>Gunneridae</taxon>
        <taxon>Pentapetalae</taxon>
        <taxon>asterids</taxon>
        <taxon>campanulids</taxon>
        <taxon>Escalloniales</taxon>
        <taxon>Escalloniaceae</taxon>
        <taxon>Escallonia</taxon>
    </lineage>
</organism>
<dbReference type="Proteomes" id="UP001187471">
    <property type="component" value="Unassembled WGS sequence"/>
</dbReference>
<evidence type="ECO:0000313" key="3">
    <source>
        <dbReference type="Proteomes" id="UP001187471"/>
    </source>
</evidence>
<proteinExistence type="predicted"/>
<keyword evidence="3" id="KW-1185">Reference proteome</keyword>
<dbReference type="PANTHER" id="PTHR36323">
    <property type="entry name" value="MYOTUBULARIN-LIKE PROTEIN"/>
    <property type="match status" value="1"/>
</dbReference>
<protein>
    <submittedName>
        <fullName evidence="2">Uncharacterized protein</fullName>
    </submittedName>
</protein>
<name>A0AA88RR04_9ASTE</name>
<comment type="caution">
    <text evidence="2">The sequence shown here is derived from an EMBL/GenBank/DDBJ whole genome shotgun (WGS) entry which is preliminary data.</text>
</comment>
<evidence type="ECO:0000313" key="2">
    <source>
        <dbReference type="EMBL" id="KAK2990399.1"/>
    </source>
</evidence>
<dbReference type="PANTHER" id="PTHR36323:SF1">
    <property type="entry name" value="MYOTUBULARIN-LIKE PROTEIN"/>
    <property type="match status" value="1"/>
</dbReference>
<feature type="region of interest" description="Disordered" evidence="1">
    <location>
        <begin position="1"/>
        <end position="22"/>
    </location>
</feature>
<sequence length="215" mass="23648">MRSDMGNGYNYQQQHPNFHHRRSVNNFMPMLCRVSMRDIKLPKWHERSSSSTGADPSSPKVSCIGQVKRNSRVTGFPTSYKFTPNTTANKTQIHHLKYTKLKKLFSGKHLTTTPTATAASSARITCGRRRPRSASDGNNDYVEDLVKMGEIDPPLPVVIKKKFGPAGGEVNLWMRRSGGTAAAAAAAASSSTLRGLQIQPIHIPSNIHLLPPTTL</sequence>
<dbReference type="AlphaFoldDB" id="A0AA88RR04"/>
<gene>
    <name evidence="2" type="ORF">RJ640_001127</name>
</gene>
<feature type="region of interest" description="Disordered" evidence="1">
    <location>
        <begin position="43"/>
        <end position="68"/>
    </location>
</feature>
<dbReference type="EMBL" id="JAVXUO010000647">
    <property type="protein sequence ID" value="KAK2990399.1"/>
    <property type="molecule type" value="Genomic_DNA"/>
</dbReference>
<accession>A0AA88RR04</accession>
<feature type="compositionally biased region" description="Low complexity" evidence="1">
    <location>
        <begin position="49"/>
        <end position="58"/>
    </location>
</feature>
<evidence type="ECO:0000256" key="1">
    <source>
        <dbReference type="SAM" id="MobiDB-lite"/>
    </source>
</evidence>